<organism evidence="3 4">
    <name type="scientific">Candidatus Roizmanbacteria bacterium RIFCSPLOWO2_01_FULL_37_12</name>
    <dbReference type="NCBI Taxonomy" id="1802056"/>
    <lineage>
        <taxon>Bacteria</taxon>
        <taxon>Candidatus Roizmaniibacteriota</taxon>
    </lineage>
</organism>
<comment type="caution">
    <text evidence="3">The sequence shown here is derived from an EMBL/GenBank/DDBJ whole genome shotgun (WGS) entry which is preliminary data.</text>
</comment>
<evidence type="ECO:0000313" key="4">
    <source>
        <dbReference type="Proteomes" id="UP000177698"/>
    </source>
</evidence>
<dbReference type="Pfam" id="PF13650">
    <property type="entry name" value="Asp_protease_2"/>
    <property type="match status" value="1"/>
</dbReference>
<name>A0A1F7IEZ8_9BACT</name>
<keyword evidence="1" id="KW-0378">Hydrolase</keyword>
<gene>
    <name evidence="3" type="ORF">A2954_02645</name>
</gene>
<dbReference type="GO" id="GO:0006508">
    <property type="term" value="P:proteolysis"/>
    <property type="evidence" value="ECO:0007669"/>
    <property type="project" value="InterPro"/>
</dbReference>
<reference evidence="3 4" key="1">
    <citation type="journal article" date="2016" name="Nat. Commun.">
        <title>Thousands of microbial genomes shed light on interconnected biogeochemical processes in an aquifer system.</title>
        <authorList>
            <person name="Anantharaman K."/>
            <person name="Brown C.T."/>
            <person name="Hug L.A."/>
            <person name="Sharon I."/>
            <person name="Castelle C.J."/>
            <person name="Probst A.J."/>
            <person name="Thomas B.C."/>
            <person name="Singh A."/>
            <person name="Wilkins M.J."/>
            <person name="Karaoz U."/>
            <person name="Brodie E.L."/>
            <person name="Williams K.H."/>
            <person name="Hubbard S.S."/>
            <person name="Banfield J.F."/>
        </authorList>
    </citation>
    <scope>NUCLEOTIDE SEQUENCE [LARGE SCALE GENOMIC DNA]</scope>
</reference>
<protein>
    <recommendedName>
        <fullName evidence="2">Peptidase A2 domain-containing protein</fullName>
    </recommendedName>
</protein>
<evidence type="ECO:0000313" key="3">
    <source>
        <dbReference type="EMBL" id="OGK41923.1"/>
    </source>
</evidence>
<dbReference type="PROSITE" id="PS50175">
    <property type="entry name" value="ASP_PROT_RETROV"/>
    <property type="match status" value="1"/>
</dbReference>
<dbReference type="GO" id="GO:0004190">
    <property type="term" value="F:aspartic-type endopeptidase activity"/>
    <property type="evidence" value="ECO:0007669"/>
    <property type="project" value="InterPro"/>
</dbReference>
<dbReference type="PROSITE" id="PS00141">
    <property type="entry name" value="ASP_PROTEASE"/>
    <property type="match status" value="1"/>
</dbReference>
<evidence type="ECO:0000259" key="2">
    <source>
        <dbReference type="PROSITE" id="PS50175"/>
    </source>
</evidence>
<dbReference type="InterPro" id="IPR001969">
    <property type="entry name" value="Aspartic_peptidase_AS"/>
</dbReference>
<accession>A0A1F7IEZ8</accession>
<feature type="domain" description="Peptidase A2" evidence="2">
    <location>
        <begin position="39"/>
        <end position="115"/>
    </location>
</feature>
<evidence type="ECO:0000256" key="1">
    <source>
        <dbReference type="ARBA" id="ARBA00022801"/>
    </source>
</evidence>
<dbReference type="InterPro" id="IPR001995">
    <property type="entry name" value="Peptidase_A2_cat"/>
</dbReference>
<sequence>MQLIKSPFSFIGKTKLGNIYRPYIVVSFYSNLISKWLPIELVIDTGADYTLLPSRYATILGIDLERDCYKEKTLGVGGSETVHQYLNLPAKINNWKKDIPVGFLGRDDIPALLGRLGCLEILKLTFEKHLTKFEA</sequence>
<dbReference type="EMBL" id="MGAG01000008">
    <property type="protein sequence ID" value="OGK41923.1"/>
    <property type="molecule type" value="Genomic_DNA"/>
</dbReference>
<dbReference type="SUPFAM" id="SSF50630">
    <property type="entry name" value="Acid proteases"/>
    <property type="match status" value="1"/>
</dbReference>
<dbReference type="AlphaFoldDB" id="A0A1F7IEZ8"/>
<dbReference type="InterPro" id="IPR021109">
    <property type="entry name" value="Peptidase_aspartic_dom_sf"/>
</dbReference>
<dbReference type="Proteomes" id="UP000177698">
    <property type="component" value="Unassembled WGS sequence"/>
</dbReference>
<dbReference type="STRING" id="1802056.A2954_02645"/>
<proteinExistence type="predicted"/>
<dbReference type="Gene3D" id="2.40.70.10">
    <property type="entry name" value="Acid Proteases"/>
    <property type="match status" value="1"/>
</dbReference>